<reference evidence="1" key="1">
    <citation type="submission" date="2014-11" db="EMBL/GenBank/DDBJ databases">
        <authorList>
            <person name="Amaro Gonzalez C."/>
        </authorList>
    </citation>
    <scope>NUCLEOTIDE SEQUENCE</scope>
</reference>
<dbReference type="AlphaFoldDB" id="A0A0E9UK96"/>
<proteinExistence type="predicted"/>
<reference evidence="1" key="2">
    <citation type="journal article" date="2015" name="Fish Shellfish Immunol.">
        <title>Early steps in the European eel (Anguilla anguilla)-Vibrio vulnificus interaction in the gills: Role of the RtxA13 toxin.</title>
        <authorList>
            <person name="Callol A."/>
            <person name="Pajuelo D."/>
            <person name="Ebbesson L."/>
            <person name="Teles M."/>
            <person name="MacKenzie S."/>
            <person name="Amaro C."/>
        </authorList>
    </citation>
    <scope>NUCLEOTIDE SEQUENCE</scope>
</reference>
<sequence length="39" mass="4625">MFPTVYKNTLILYTHTCHKMYSYKTPRIYSPCLCGSTVY</sequence>
<dbReference type="EMBL" id="GBXM01042426">
    <property type="protein sequence ID" value="JAH66151.1"/>
    <property type="molecule type" value="Transcribed_RNA"/>
</dbReference>
<evidence type="ECO:0000313" key="1">
    <source>
        <dbReference type="EMBL" id="JAH66151.1"/>
    </source>
</evidence>
<name>A0A0E9UK96_ANGAN</name>
<organism evidence="1">
    <name type="scientific">Anguilla anguilla</name>
    <name type="common">European freshwater eel</name>
    <name type="synonym">Muraena anguilla</name>
    <dbReference type="NCBI Taxonomy" id="7936"/>
    <lineage>
        <taxon>Eukaryota</taxon>
        <taxon>Metazoa</taxon>
        <taxon>Chordata</taxon>
        <taxon>Craniata</taxon>
        <taxon>Vertebrata</taxon>
        <taxon>Euteleostomi</taxon>
        <taxon>Actinopterygii</taxon>
        <taxon>Neopterygii</taxon>
        <taxon>Teleostei</taxon>
        <taxon>Anguilliformes</taxon>
        <taxon>Anguillidae</taxon>
        <taxon>Anguilla</taxon>
    </lineage>
</organism>
<protein>
    <submittedName>
        <fullName evidence="1">Uncharacterized protein</fullName>
    </submittedName>
</protein>
<accession>A0A0E9UK96</accession>